<proteinExistence type="predicted"/>
<dbReference type="PANTHER" id="PTHR31465:SF11">
    <property type="entry name" value="DOMAIN PROTEIN, PUTATIVE (AFU_ORTHOLOGUE AFUA_3G10770)-RELATED"/>
    <property type="match status" value="1"/>
</dbReference>
<dbReference type="GO" id="GO:0005886">
    <property type="term" value="C:plasma membrane"/>
    <property type="evidence" value="ECO:0007669"/>
    <property type="project" value="TreeGrafter"/>
</dbReference>
<feature type="transmembrane region" description="Helical" evidence="6">
    <location>
        <begin position="133"/>
        <end position="152"/>
    </location>
</feature>
<dbReference type="PANTHER" id="PTHR31465">
    <property type="entry name" value="PROTEIN RTA1-RELATED"/>
    <property type="match status" value="1"/>
</dbReference>
<dbReference type="OrthoDB" id="1844152at2759"/>
<dbReference type="GO" id="GO:0000324">
    <property type="term" value="C:fungal-type vacuole"/>
    <property type="evidence" value="ECO:0007669"/>
    <property type="project" value="TreeGrafter"/>
</dbReference>
<evidence type="ECO:0000313" key="9">
    <source>
        <dbReference type="Proteomes" id="UP000324241"/>
    </source>
</evidence>
<dbReference type="InterPro" id="IPR056884">
    <property type="entry name" value="NPHP3-like_N"/>
</dbReference>
<comment type="subcellular location">
    <subcellularLocation>
        <location evidence="1">Membrane</location>
        <topology evidence="1">Multi-pass membrane protein</topology>
    </subcellularLocation>
</comment>
<organism evidence="8 9">
    <name type="scientific">Aspergillus tanneri</name>
    <dbReference type="NCBI Taxonomy" id="1220188"/>
    <lineage>
        <taxon>Eukaryota</taxon>
        <taxon>Fungi</taxon>
        <taxon>Dikarya</taxon>
        <taxon>Ascomycota</taxon>
        <taxon>Pezizomycotina</taxon>
        <taxon>Eurotiomycetes</taxon>
        <taxon>Eurotiomycetidae</taxon>
        <taxon>Eurotiales</taxon>
        <taxon>Aspergillaceae</taxon>
        <taxon>Aspergillus</taxon>
        <taxon>Aspergillus subgen. Circumdati</taxon>
    </lineage>
</organism>
<reference evidence="8 9" key="1">
    <citation type="submission" date="2019-08" db="EMBL/GenBank/DDBJ databases">
        <title>The genome sequence of a newly discovered highly antifungal drug resistant Aspergillus species, Aspergillus tanneri NIH 1004.</title>
        <authorList>
            <person name="Mounaud S."/>
            <person name="Singh I."/>
            <person name="Joardar V."/>
            <person name="Pakala S."/>
            <person name="Pakala S."/>
            <person name="Venepally P."/>
            <person name="Chung J.K."/>
            <person name="Losada L."/>
            <person name="Nierman W.C."/>
        </authorList>
    </citation>
    <scope>NUCLEOTIDE SEQUENCE [LARGE SCALE GENOMIC DNA]</scope>
    <source>
        <strain evidence="8 9">NIH1004</strain>
    </source>
</reference>
<evidence type="ECO:0000256" key="2">
    <source>
        <dbReference type="ARBA" id="ARBA00022692"/>
    </source>
</evidence>
<sequence length="458" mass="51356">MPNGLTEEQRLELNKGCHALIPGVETPYGYQPSLVAGIVFLVLFGLSMIVHTVQLAWKRNYWCAVFSIGCLTEILGWAGRTWSTQCPYNMTAFLMQISTLIIAPTFFTAGIYLLLGRFIQVLGRESSILSPNLYLWIFCTCDVISLVIQAIGGGMASSEADKVGGDTAPGTHIMVAGIVFQMFSITVFVACAADFVRRVILHRLLPSTSVSIYPLFGAIVFSVLCIYVRSIYRTIELSEGWSGYLITMERYFIALDGAMMVLCVAIFNIFHPGWWMSRLNSNYAAATAAAYAKELLSVIPAIEATETQSSDKTDHQRQLMESLKFEQIDVHRSGIKATYAKTCQWLSTNSDYLHWLDSEKAIEHPGFLWIIRKPGARKSTLMHFSYTQATKDKANAVIPFFFNARGDVLERSTTGLYRSLLFQLMNMPPSLEIFDSLERKDEESKMHETIVNSSEHPE</sequence>
<dbReference type="VEuPathDB" id="FungiDB:EYZ11_009130"/>
<feature type="domain" description="Nephrocystin 3-like N-terminal" evidence="7">
    <location>
        <begin position="342"/>
        <end position="443"/>
    </location>
</feature>
<name>A0A5M9N0H9_9EURO</name>
<evidence type="ECO:0000256" key="4">
    <source>
        <dbReference type="ARBA" id="ARBA00022989"/>
    </source>
</evidence>
<gene>
    <name evidence="8" type="ORF">ATNIH1004_003787</name>
</gene>
<evidence type="ECO:0000256" key="1">
    <source>
        <dbReference type="ARBA" id="ARBA00004141"/>
    </source>
</evidence>
<comment type="caution">
    <text evidence="8">The sequence shown here is derived from an EMBL/GenBank/DDBJ whole genome shotgun (WGS) entry which is preliminary data.</text>
</comment>
<dbReference type="AlphaFoldDB" id="A0A5M9N0H9"/>
<feature type="transmembrane region" description="Helical" evidence="6">
    <location>
        <begin position="251"/>
        <end position="270"/>
    </location>
</feature>
<feature type="transmembrane region" description="Helical" evidence="6">
    <location>
        <begin position="172"/>
        <end position="196"/>
    </location>
</feature>
<feature type="transmembrane region" description="Helical" evidence="6">
    <location>
        <begin position="34"/>
        <end position="53"/>
    </location>
</feature>
<evidence type="ECO:0000256" key="3">
    <source>
        <dbReference type="ARBA" id="ARBA00022737"/>
    </source>
</evidence>
<accession>A0A5M9N0H9</accession>
<keyword evidence="3" id="KW-0677">Repeat</keyword>
<feature type="transmembrane region" description="Helical" evidence="6">
    <location>
        <begin position="60"/>
        <end position="78"/>
    </location>
</feature>
<evidence type="ECO:0000313" key="8">
    <source>
        <dbReference type="EMBL" id="KAA8651094.1"/>
    </source>
</evidence>
<dbReference type="InterPro" id="IPR007568">
    <property type="entry name" value="RTA1"/>
</dbReference>
<dbReference type="VEuPathDB" id="FungiDB:EYZ11_009136"/>
<dbReference type="Pfam" id="PF04479">
    <property type="entry name" value="RTA1"/>
    <property type="match status" value="1"/>
</dbReference>
<evidence type="ECO:0000256" key="6">
    <source>
        <dbReference type="SAM" id="Phobius"/>
    </source>
</evidence>
<protein>
    <recommendedName>
        <fullName evidence="7">Nephrocystin 3-like N-terminal domain-containing protein</fullName>
    </recommendedName>
</protein>
<feature type="transmembrane region" description="Helical" evidence="6">
    <location>
        <begin position="90"/>
        <end position="113"/>
    </location>
</feature>
<keyword evidence="5 6" id="KW-0472">Membrane</keyword>
<dbReference type="Proteomes" id="UP000324241">
    <property type="component" value="Unassembled WGS sequence"/>
</dbReference>
<evidence type="ECO:0000259" key="7">
    <source>
        <dbReference type="Pfam" id="PF24883"/>
    </source>
</evidence>
<keyword evidence="4 6" id="KW-1133">Transmembrane helix</keyword>
<dbReference type="RefSeq" id="XP_033430455.1">
    <property type="nucleotide sequence ID" value="XM_033568460.1"/>
</dbReference>
<feature type="transmembrane region" description="Helical" evidence="6">
    <location>
        <begin position="208"/>
        <end position="231"/>
    </location>
</feature>
<dbReference type="Pfam" id="PF24883">
    <property type="entry name" value="NPHP3_N"/>
    <property type="match status" value="1"/>
</dbReference>
<evidence type="ECO:0000256" key="5">
    <source>
        <dbReference type="ARBA" id="ARBA00023136"/>
    </source>
</evidence>
<dbReference type="EMBL" id="QUQM01000001">
    <property type="protein sequence ID" value="KAA8651094.1"/>
    <property type="molecule type" value="Genomic_DNA"/>
</dbReference>
<keyword evidence="2 6" id="KW-0812">Transmembrane</keyword>
<dbReference type="GeneID" id="54326489"/>